<dbReference type="RefSeq" id="WP_191188702.1">
    <property type="nucleotide sequence ID" value="NZ_JACWMY010000004.1"/>
</dbReference>
<comment type="caution">
    <text evidence="1">The sequence shown here is derived from an EMBL/GenBank/DDBJ whole genome shotgun (WGS) entry which is preliminary data.</text>
</comment>
<dbReference type="EMBL" id="JACWMY010000004">
    <property type="protein sequence ID" value="MBD1364038.1"/>
    <property type="molecule type" value="Genomic_DNA"/>
</dbReference>
<evidence type="ECO:0008006" key="3">
    <source>
        <dbReference type="Google" id="ProtNLM"/>
    </source>
</evidence>
<proteinExistence type="predicted"/>
<protein>
    <recommendedName>
        <fullName evidence="3">DUF4236 domain-containing protein</fullName>
    </recommendedName>
</protein>
<keyword evidence="2" id="KW-1185">Reference proteome</keyword>
<name>A0ABR7WPE6_9SPHI</name>
<gene>
    <name evidence="1" type="ORF">IDJ77_09480</name>
</gene>
<accession>A0ABR7WPE6</accession>
<organism evidence="1 2">
    <name type="scientific">Mucilaginibacter pankratovii</name>
    <dbReference type="NCBI Taxonomy" id="2772110"/>
    <lineage>
        <taxon>Bacteria</taxon>
        <taxon>Pseudomonadati</taxon>
        <taxon>Bacteroidota</taxon>
        <taxon>Sphingobacteriia</taxon>
        <taxon>Sphingobacteriales</taxon>
        <taxon>Sphingobacteriaceae</taxon>
        <taxon>Mucilaginibacter</taxon>
    </lineage>
</organism>
<evidence type="ECO:0000313" key="2">
    <source>
        <dbReference type="Proteomes" id="UP000606600"/>
    </source>
</evidence>
<reference evidence="1 2" key="1">
    <citation type="submission" date="2020-09" db="EMBL/GenBank/DDBJ databases">
        <title>Novel species of Mucilaginibacter isolated from a glacier on the Tibetan Plateau.</title>
        <authorList>
            <person name="Liu Q."/>
            <person name="Xin Y.-H."/>
        </authorList>
    </citation>
    <scope>NUCLEOTIDE SEQUENCE [LARGE SCALE GENOMIC DNA]</scope>
    <source>
        <strain evidence="1 2">ZT4R22</strain>
    </source>
</reference>
<dbReference type="Proteomes" id="UP000606600">
    <property type="component" value="Unassembled WGS sequence"/>
</dbReference>
<evidence type="ECO:0000313" key="1">
    <source>
        <dbReference type="EMBL" id="MBD1364038.1"/>
    </source>
</evidence>
<sequence>MVNQQLTTSLLNKNYCIGSLSLRYAKRRSLATAGLRTATATGLSYKLNTSKISKGTIKSISKTKHITT</sequence>